<dbReference type="PROSITE" id="PS51194">
    <property type="entry name" value="HELICASE_CTER"/>
    <property type="match status" value="1"/>
</dbReference>
<evidence type="ECO:0000256" key="1">
    <source>
        <dbReference type="ARBA" id="ARBA00004496"/>
    </source>
</evidence>
<evidence type="ECO:0000256" key="11">
    <source>
        <dbReference type="ARBA" id="ARBA00029504"/>
    </source>
</evidence>
<dbReference type="GO" id="GO:0006289">
    <property type="term" value="P:nucleotide-excision repair"/>
    <property type="evidence" value="ECO:0007669"/>
    <property type="project" value="UniProtKB-UniRule"/>
</dbReference>
<dbReference type="Gene3D" id="3.40.50.300">
    <property type="entry name" value="P-loop containing nucleotide triphosphate hydrolases"/>
    <property type="match status" value="3"/>
</dbReference>
<dbReference type="PROSITE" id="PS51192">
    <property type="entry name" value="HELICASE_ATP_BIND_1"/>
    <property type="match status" value="1"/>
</dbReference>
<reference evidence="18" key="1">
    <citation type="submission" date="2017-02" db="EMBL/GenBank/DDBJ databases">
        <title>Delving into the versatile metabolic prowess of the omnipresent phylum Bacteroidetes.</title>
        <authorList>
            <person name="Nobu M.K."/>
            <person name="Mei R."/>
            <person name="Narihiro T."/>
            <person name="Kuroda K."/>
            <person name="Liu W.-T."/>
        </authorList>
    </citation>
    <scope>NUCLEOTIDE SEQUENCE</scope>
    <source>
        <strain evidence="18">ADurb.Bin131</strain>
    </source>
</reference>
<dbReference type="PANTHER" id="PTHR24029:SF0">
    <property type="entry name" value="UVRABC SYSTEM PROTEIN B"/>
    <property type="match status" value="1"/>
</dbReference>
<dbReference type="EMBL" id="MWDQ01000066">
    <property type="protein sequence ID" value="OQB73766.1"/>
    <property type="molecule type" value="Genomic_DNA"/>
</dbReference>
<dbReference type="NCBIfam" id="NF003673">
    <property type="entry name" value="PRK05298.1"/>
    <property type="match status" value="1"/>
</dbReference>
<evidence type="ECO:0000256" key="9">
    <source>
        <dbReference type="ARBA" id="ARBA00023204"/>
    </source>
</evidence>
<feature type="binding site" evidence="12">
    <location>
        <begin position="39"/>
        <end position="46"/>
    </location>
    <ligand>
        <name>ATP</name>
        <dbReference type="ChEBI" id="CHEBI:30616"/>
    </ligand>
</feature>
<sequence length="668" mass="77465">MERKFNLISHFQPSGDQPQAIDALVNNLNNGAKWQVLLGVTGSGKTFTMANVIERLQRPTLVISHNKTLAAQLYSEFRQFFPENKVRYFVSYYDYYQPEAYIPATDTYIEKDASINEDIDRLRLAATSAILSSRDVIVIASVSSIYPLGSPEDHKHLMLNLYVNQKIGRTDILRRFVEIQYERNDFDLERGKFRVRGNIIELIPSYEEIGVRIVLGPQEISTLERFDPFTGKTISEEQQISIYPAKHFVSPPDKLERALKTIREELEIELEKFRKQGKLLEAERLETRTKNDIEMLADLGYCHGIENYSRHLAGRLPGERPECLIDYFPDDYLLFLDESHMTIPQIRGMHAGDRSRKETLVQYGFRLPSALDNRPLTFEEFENMINQVICVSATPGPYELEKIGVRKLGEKSLFLVQQVIRPTGLVDPPINVLPTMNQLDDLVERIHERIRKNQRVLVLTISKQLAEQLNDYLKDLQIKVMYLHYEIDTLERMEILKKLREATFDVLVGINLLREGLDLPEVSLVAILDADKEGFLRSERSLIQIAGRASRSIDGEVIMYADRMTDSMKSAIEETERRRKIQQEYNQKNNIIPRPVTKPIYQTIGDIIGSKKKKEQELLVLEEENYYGKNLSRVLRTLEKKMMVSAKQLDFETAIQYREKIKRLKNEK</sequence>
<dbReference type="AlphaFoldDB" id="A0A1V6CA44"/>
<comment type="function">
    <text evidence="12">The UvrABC repair system catalyzes the recognition and processing of DNA lesions. A damage recognition complex composed of 2 UvrA and 2 UvrB subunits scans DNA for abnormalities. Upon binding of the UvrA(2)B(2) complex to a putative damaged site, the DNA wraps around one UvrB monomer. DNA wrap is dependent on ATP binding by UvrB and probably causes local melting of the DNA helix, facilitating insertion of UvrB beta-hairpin between the DNA strands. Then UvrB probes one DNA strand for the presence of a lesion. If a lesion is found the UvrA subunits dissociate and the UvrB-DNA preincision complex is formed. This complex is subsequently bound by UvrC and the second UvrB is released. If no lesion is found, the DNA wraps around the other UvrB subunit that will check the other stand for damage.</text>
</comment>
<keyword evidence="12 13" id="KW-0742">SOS response</keyword>
<keyword evidence="3 12" id="KW-0963">Cytoplasm</keyword>
<evidence type="ECO:0000256" key="10">
    <source>
        <dbReference type="ARBA" id="ARBA00026033"/>
    </source>
</evidence>
<keyword evidence="8 12" id="KW-0267">Excision nuclease</keyword>
<dbReference type="GO" id="GO:0003677">
    <property type="term" value="F:DNA binding"/>
    <property type="evidence" value="ECO:0007669"/>
    <property type="project" value="UniProtKB-UniRule"/>
</dbReference>
<protein>
    <recommendedName>
        <fullName evidence="11 12">UvrABC system protein B</fullName>
        <shortName evidence="12">Protein UvrB</shortName>
    </recommendedName>
    <alternativeName>
        <fullName evidence="12">Excinuclease ABC subunit B</fullName>
    </alternativeName>
</protein>
<dbReference type="Pfam" id="PF17757">
    <property type="entry name" value="UvrB_inter"/>
    <property type="match status" value="1"/>
</dbReference>
<dbReference type="GO" id="GO:0009381">
    <property type="term" value="F:excinuclease ABC activity"/>
    <property type="evidence" value="ECO:0007669"/>
    <property type="project" value="UniProtKB-UniRule"/>
</dbReference>
<comment type="caution">
    <text evidence="18">The sequence shown here is derived from an EMBL/GenBank/DDBJ whole genome shotgun (WGS) entry which is preliminary data.</text>
</comment>
<dbReference type="Pfam" id="PF00271">
    <property type="entry name" value="Helicase_C"/>
    <property type="match status" value="1"/>
</dbReference>
<keyword evidence="4 12" id="KW-0547">Nucleotide-binding</keyword>
<gene>
    <name evidence="12 18" type="primary">uvrB</name>
    <name evidence="18" type="ORF">BWX89_00813</name>
</gene>
<dbReference type="InterPro" id="IPR001650">
    <property type="entry name" value="Helicase_C-like"/>
</dbReference>
<dbReference type="NCBIfam" id="TIGR00631">
    <property type="entry name" value="uvrb"/>
    <property type="match status" value="1"/>
</dbReference>
<keyword evidence="5 12" id="KW-0227">DNA damage</keyword>
<feature type="domain" description="UVR" evidence="15">
    <location>
        <begin position="632"/>
        <end position="667"/>
    </location>
</feature>
<dbReference type="GO" id="GO:0005524">
    <property type="term" value="F:ATP binding"/>
    <property type="evidence" value="ECO:0007669"/>
    <property type="project" value="UniProtKB-UniRule"/>
</dbReference>
<evidence type="ECO:0000256" key="13">
    <source>
        <dbReference type="RuleBase" id="RU003587"/>
    </source>
</evidence>
<evidence type="ECO:0000259" key="16">
    <source>
        <dbReference type="PROSITE" id="PS51192"/>
    </source>
</evidence>
<dbReference type="InterPro" id="IPR041471">
    <property type="entry name" value="UvrB_inter"/>
</dbReference>
<dbReference type="Proteomes" id="UP000485562">
    <property type="component" value="Unassembled WGS sequence"/>
</dbReference>
<comment type="domain">
    <text evidence="12">The beta-hairpin motif is involved in DNA binding.</text>
</comment>
<evidence type="ECO:0000256" key="3">
    <source>
        <dbReference type="ARBA" id="ARBA00022490"/>
    </source>
</evidence>
<dbReference type="GO" id="GO:0009380">
    <property type="term" value="C:excinuclease repair complex"/>
    <property type="evidence" value="ECO:0007669"/>
    <property type="project" value="InterPro"/>
</dbReference>
<feature type="short sequence motif" description="Beta-hairpin" evidence="12">
    <location>
        <begin position="92"/>
        <end position="115"/>
    </location>
</feature>
<keyword evidence="7 12" id="KW-0067">ATP-binding</keyword>
<dbReference type="Gene3D" id="4.10.860.10">
    <property type="entry name" value="UVR domain"/>
    <property type="match status" value="1"/>
</dbReference>
<feature type="domain" description="Helicase ATP-binding" evidence="16">
    <location>
        <begin position="26"/>
        <end position="159"/>
    </location>
</feature>
<evidence type="ECO:0000313" key="18">
    <source>
        <dbReference type="EMBL" id="OQB73766.1"/>
    </source>
</evidence>
<evidence type="ECO:0000256" key="4">
    <source>
        <dbReference type="ARBA" id="ARBA00022741"/>
    </source>
</evidence>
<keyword evidence="14" id="KW-0175">Coiled coil</keyword>
<dbReference type="InterPro" id="IPR001943">
    <property type="entry name" value="UVR_dom"/>
</dbReference>
<dbReference type="GO" id="GO:0009432">
    <property type="term" value="P:SOS response"/>
    <property type="evidence" value="ECO:0007669"/>
    <property type="project" value="UniProtKB-UniRule"/>
</dbReference>
<dbReference type="SMART" id="SM00487">
    <property type="entry name" value="DEXDc"/>
    <property type="match status" value="1"/>
</dbReference>
<evidence type="ECO:0000256" key="6">
    <source>
        <dbReference type="ARBA" id="ARBA00022769"/>
    </source>
</evidence>
<evidence type="ECO:0000256" key="14">
    <source>
        <dbReference type="SAM" id="Coils"/>
    </source>
</evidence>
<dbReference type="Pfam" id="PF02151">
    <property type="entry name" value="UVR"/>
    <property type="match status" value="1"/>
</dbReference>
<accession>A0A1V6CA44</accession>
<proteinExistence type="inferred from homology"/>
<dbReference type="SMART" id="SM00490">
    <property type="entry name" value="HELICc"/>
    <property type="match status" value="1"/>
</dbReference>
<dbReference type="CDD" id="cd18790">
    <property type="entry name" value="SF2_C_UvrB"/>
    <property type="match status" value="1"/>
</dbReference>
<evidence type="ECO:0000256" key="12">
    <source>
        <dbReference type="HAMAP-Rule" id="MF_00204"/>
    </source>
</evidence>
<evidence type="ECO:0000259" key="17">
    <source>
        <dbReference type="PROSITE" id="PS51194"/>
    </source>
</evidence>
<evidence type="ECO:0000256" key="2">
    <source>
        <dbReference type="ARBA" id="ARBA00008533"/>
    </source>
</evidence>
<dbReference type="PANTHER" id="PTHR24029">
    <property type="entry name" value="UVRABC SYSTEM PROTEIN B"/>
    <property type="match status" value="1"/>
</dbReference>
<feature type="coiled-coil region" evidence="14">
    <location>
        <begin position="256"/>
        <end position="283"/>
    </location>
</feature>
<dbReference type="Pfam" id="PF04851">
    <property type="entry name" value="ResIII"/>
    <property type="match status" value="1"/>
</dbReference>
<dbReference type="PROSITE" id="PS50151">
    <property type="entry name" value="UVR"/>
    <property type="match status" value="1"/>
</dbReference>
<dbReference type="SUPFAM" id="SSF46600">
    <property type="entry name" value="C-terminal UvrC-binding domain of UvrB"/>
    <property type="match status" value="1"/>
</dbReference>
<dbReference type="InterPro" id="IPR027417">
    <property type="entry name" value="P-loop_NTPase"/>
</dbReference>
<organism evidence="18">
    <name type="scientific">candidate division TA06 bacterium ADurb.Bin131</name>
    <dbReference type="NCBI Taxonomy" id="1852827"/>
    <lineage>
        <taxon>Bacteria</taxon>
        <taxon>Bacteria division TA06</taxon>
    </lineage>
</organism>
<dbReference type="InterPro" id="IPR014001">
    <property type="entry name" value="Helicase_ATP-bd"/>
</dbReference>
<dbReference type="Pfam" id="PF12344">
    <property type="entry name" value="UvrB"/>
    <property type="match status" value="1"/>
</dbReference>
<keyword evidence="6 12" id="KW-0228">DNA excision</keyword>
<comment type="subunit">
    <text evidence="10 12 13">Forms a heterotetramer with UvrA during the search for lesions. Interacts with UvrC in an incision complex.</text>
</comment>
<dbReference type="HAMAP" id="MF_00204">
    <property type="entry name" value="UvrB"/>
    <property type="match status" value="1"/>
</dbReference>
<dbReference type="InterPro" id="IPR006935">
    <property type="entry name" value="Helicase/UvrB_N"/>
</dbReference>
<dbReference type="InterPro" id="IPR036876">
    <property type="entry name" value="UVR_dom_sf"/>
</dbReference>
<name>A0A1V6CA44_UNCT6</name>
<keyword evidence="9 12" id="KW-0234">DNA repair</keyword>
<evidence type="ECO:0000256" key="8">
    <source>
        <dbReference type="ARBA" id="ARBA00022881"/>
    </source>
</evidence>
<evidence type="ECO:0000256" key="7">
    <source>
        <dbReference type="ARBA" id="ARBA00022840"/>
    </source>
</evidence>
<dbReference type="GO" id="GO:0005737">
    <property type="term" value="C:cytoplasm"/>
    <property type="evidence" value="ECO:0007669"/>
    <property type="project" value="UniProtKB-SubCell"/>
</dbReference>
<evidence type="ECO:0000259" key="15">
    <source>
        <dbReference type="PROSITE" id="PS50151"/>
    </source>
</evidence>
<comment type="subcellular location">
    <subcellularLocation>
        <location evidence="1 12 13">Cytoplasm</location>
    </subcellularLocation>
</comment>
<comment type="similarity">
    <text evidence="2 12 13">Belongs to the UvrB family.</text>
</comment>
<evidence type="ECO:0000256" key="5">
    <source>
        <dbReference type="ARBA" id="ARBA00022763"/>
    </source>
</evidence>
<dbReference type="CDD" id="cd17916">
    <property type="entry name" value="DEXHc_UvrB"/>
    <property type="match status" value="1"/>
</dbReference>
<dbReference type="GO" id="GO:0016887">
    <property type="term" value="F:ATP hydrolysis activity"/>
    <property type="evidence" value="ECO:0007669"/>
    <property type="project" value="InterPro"/>
</dbReference>
<feature type="domain" description="Helicase C-terminal" evidence="17">
    <location>
        <begin position="438"/>
        <end position="600"/>
    </location>
</feature>
<dbReference type="SUPFAM" id="SSF52540">
    <property type="entry name" value="P-loop containing nucleoside triphosphate hydrolases"/>
    <property type="match status" value="2"/>
</dbReference>
<dbReference type="InterPro" id="IPR024759">
    <property type="entry name" value="UvrB_YAD/RRR_dom"/>
</dbReference>
<dbReference type="InterPro" id="IPR004807">
    <property type="entry name" value="UvrB"/>
</dbReference>